<feature type="region of interest" description="Disordered" evidence="12">
    <location>
        <begin position="1"/>
        <end position="20"/>
    </location>
</feature>
<evidence type="ECO:0000256" key="5">
    <source>
        <dbReference type="ARBA" id="ARBA00022692"/>
    </source>
</evidence>
<dbReference type="InterPro" id="IPR033885">
    <property type="entry name" value="AlkB/XylM"/>
</dbReference>
<keyword evidence="7 13" id="KW-1133">Transmembrane helix</keyword>
<keyword evidence="9" id="KW-0408">Iron</keyword>
<evidence type="ECO:0000256" key="12">
    <source>
        <dbReference type="SAM" id="MobiDB-lite"/>
    </source>
</evidence>
<keyword evidence="4" id="KW-0997">Cell inner membrane</keyword>
<feature type="transmembrane region" description="Helical" evidence="13">
    <location>
        <begin position="89"/>
        <end position="110"/>
    </location>
</feature>
<dbReference type="Pfam" id="PF00487">
    <property type="entry name" value="FA_desaturase"/>
    <property type="match status" value="1"/>
</dbReference>
<keyword evidence="16" id="KW-1185">Reference proteome</keyword>
<accession>A0ABV7GVP0</accession>
<reference evidence="16" key="1">
    <citation type="journal article" date="2019" name="Int. J. Syst. Evol. Microbiol.">
        <title>The Global Catalogue of Microorganisms (GCM) 10K type strain sequencing project: providing services to taxonomists for standard genome sequencing and annotation.</title>
        <authorList>
            <consortium name="The Broad Institute Genomics Platform"/>
            <consortium name="The Broad Institute Genome Sequencing Center for Infectious Disease"/>
            <person name="Wu L."/>
            <person name="Ma J."/>
        </authorList>
    </citation>
    <scope>NUCLEOTIDE SEQUENCE [LARGE SCALE GENOMIC DNA]</scope>
    <source>
        <strain evidence="16">KCTC 52366</strain>
    </source>
</reference>
<keyword evidence="8" id="KW-0560">Oxidoreductase</keyword>
<feature type="transmembrane region" description="Helical" evidence="13">
    <location>
        <begin position="226"/>
        <end position="255"/>
    </location>
</feature>
<keyword evidence="6" id="KW-0479">Metal-binding</keyword>
<sequence length="386" mass="42435">MTINTDDSPGLSRKGQPARPGPDTAGFVFAWTSLTPVFLLAAGAVFGDRWGGAWIWAALLYMAVLTYLLDELITAAAPADGVEFPAHDRLSVVLAVGHFAVLFLTVRALAGDALDPARKVALFLAAGLFMGQVSNSNAHELVHRGGRGLRRLGTWVYISLLFGHHASAHPLVHHVHVATDRDPNSARLGESYWRFLPRAWVGSFRAGMKAETARLARSRQKKLHPYAVYVGGGLAMLAVSALIAGPWGVAVHLWLAGYAQSQLLLSDYVQHYGLRRQIRADGRPEPVGPRHSWNAPHWMTGHMMLHAPRHSDHHAHPSRPYPALELPAPDVAPMLPRSLPAMATLALFPTLWRRVMDRRARRWQTTDLQTDHDPRTGDRAAPEPLA</sequence>
<evidence type="ECO:0000313" key="15">
    <source>
        <dbReference type="EMBL" id="MFC3143591.1"/>
    </source>
</evidence>
<keyword evidence="10" id="KW-0503">Monooxygenase</keyword>
<dbReference type="PANTHER" id="PTHR38674:SF1">
    <property type="entry name" value="ALKANE 1-MONOOXYGENASE 1"/>
    <property type="match status" value="1"/>
</dbReference>
<dbReference type="PANTHER" id="PTHR38674">
    <property type="entry name" value="ALKANE 1-MONOOXYGENASE 1"/>
    <property type="match status" value="1"/>
</dbReference>
<dbReference type="EMBL" id="JBHRTB010000010">
    <property type="protein sequence ID" value="MFC3143591.1"/>
    <property type="molecule type" value="Genomic_DNA"/>
</dbReference>
<protein>
    <submittedName>
        <fullName evidence="15">Alkane 1-monooxygenase</fullName>
    </submittedName>
</protein>
<comment type="caution">
    <text evidence="15">The sequence shown here is derived from an EMBL/GenBank/DDBJ whole genome shotgun (WGS) entry which is preliminary data.</text>
</comment>
<evidence type="ECO:0000256" key="7">
    <source>
        <dbReference type="ARBA" id="ARBA00022989"/>
    </source>
</evidence>
<organism evidence="15 16">
    <name type="scientific">Psychromarinibacter halotolerans</name>
    <dbReference type="NCBI Taxonomy" id="1775175"/>
    <lineage>
        <taxon>Bacteria</taxon>
        <taxon>Pseudomonadati</taxon>
        <taxon>Pseudomonadota</taxon>
        <taxon>Alphaproteobacteria</taxon>
        <taxon>Rhodobacterales</taxon>
        <taxon>Paracoccaceae</taxon>
        <taxon>Psychromarinibacter</taxon>
    </lineage>
</organism>
<evidence type="ECO:0000256" key="11">
    <source>
        <dbReference type="ARBA" id="ARBA00023136"/>
    </source>
</evidence>
<evidence type="ECO:0000259" key="14">
    <source>
        <dbReference type="Pfam" id="PF00487"/>
    </source>
</evidence>
<evidence type="ECO:0000256" key="8">
    <source>
        <dbReference type="ARBA" id="ARBA00023002"/>
    </source>
</evidence>
<feature type="transmembrane region" description="Helical" evidence="13">
    <location>
        <begin position="53"/>
        <end position="69"/>
    </location>
</feature>
<evidence type="ECO:0000256" key="6">
    <source>
        <dbReference type="ARBA" id="ARBA00022723"/>
    </source>
</evidence>
<keyword evidence="3" id="KW-1003">Cell membrane</keyword>
<evidence type="ECO:0000256" key="2">
    <source>
        <dbReference type="ARBA" id="ARBA00010823"/>
    </source>
</evidence>
<name>A0ABV7GVP0_9RHOB</name>
<evidence type="ECO:0000256" key="9">
    <source>
        <dbReference type="ARBA" id="ARBA00023004"/>
    </source>
</evidence>
<feature type="transmembrane region" description="Helical" evidence="13">
    <location>
        <begin position="25"/>
        <end position="46"/>
    </location>
</feature>
<evidence type="ECO:0000256" key="3">
    <source>
        <dbReference type="ARBA" id="ARBA00022475"/>
    </source>
</evidence>
<dbReference type="InterPro" id="IPR005804">
    <property type="entry name" value="FA_desaturase_dom"/>
</dbReference>
<evidence type="ECO:0000256" key="13">
    <source>
        <dbReference type="SAM" id="Phobius"/>
    </source>
</evidence>
<feature type="region of interest" description="Disordered" evidence="12">
    <location>
        <begin position="363"/>
        <end position="386"/>
    </location>
</feature>
<gene>
    <name evidence="15" type="ORF">ACFOGP_12790</name>
</gene>
<proteinExistence type="inferred from homology"/>
<evidence type="ECO:0000256" key="1">
    <source>
        <dbReference type="ARBA" id="ARBA00004429"/>
    </source>
</evidence>
<evidence type="ECO:0000313" key="16">
    <source>
        <dbReference type="Proteomes" id="UP001595632"/>
    </source>
</evidence>
<comment type="similarity">
    <text evidence="2">Belongs to the fatty acid desaturase type 1 family. AlkB subfamily.</text>
</comment>
<dbReference type="Proteomes" id="UP001595632">
    <property type="component" value="Unassembled WGS sequence"/>
</dbReference>
<feature type="compositionally biased region" description="Basic and acidic residues" evidence="12">
    <location>
        <begin position="369"/>
        <end position="386"/>
    </location>
</feature>
<dbReference type="CDD" id="cd03512">
    <property type="entry name" value="Alkane-hydroxylase"/>
    <property type="match status" value="1"/>
</dbReference>
<keyword evidence="5 13" id="KW-0812">Transmembrane</keyword>
<feature type="domain" description="Fatty acid desaturase" evidence="14">
    <location>
        <begin position="121"/>
        <end position="343"/>
    </location>
</feature>
<keyword evidence="11 13" id="KW-0472">Membrane</keyword>
<evidence type="ECO:0000256" key="10">
    <source>
        <dbReference type="ARBA" id="ARBA00023033"/>
    </source>
</evidence>
<dbReference type="RefSeq" id="WP_275630875.1">
    <property type="nucleotide sequence ID" value="NZ_JARGYD010000001.1"/>
</dbReference>
<comment type="subcellular location">
    <subcellularLocation>
        <location evidence="1">Cell inner membrane</location>
        <topology evidence="1">Multi-pass membrane protein</topology>
    </subcellularLocation>
</comment>
<evidence type="ECO:0000256" key="4">
    <source>
        <dbReference type="ARBA" id="ARBA00022519"/>
    </source>
</evidence>